<evidence type="ECO:0000313" key="4">
    <source>
        <dbReference type="EMBL" id="RUS86519.1"/>
    </source>
</evidence>
<feature type="region of interest" description="Disordered" evidence="2">
    <location>
        <begin position="383"/>
        <end position="408"/>
    </location>
</feature>
<accession>A0A433TY63</accession>
<dbReference type="InterPro" id="IPR014352">
    <property type="entry name" value="FERM/acyl-CoA-bd_prot_sf"/>
</dbReference>
<dbReference type="AlphaFoldDB" id="A0A433TY63"/>
<feature type="region of interest" description="Disordered" evidence="2">
    <location>
        <begin position="338"/>
        <end position="360"/>
    </location>
</feature>
<feature type="compositionally biased region" description="Basic and acidic residues" evidence="2">
    <location>
        <begin position="187"/>
        <end position="199"/>
    </location>
</feature>
<name>A0A433TY63_ELYCH</name>
<dbReference type="STRING" id="188477.A0A433TY63"/>
<dbReference type="InterPro" id="IPR000582">
    <property type="entry name" value="Acyl-CoA-binding_protein"/>
</dbReference>
<keyword evidence="5" id="KW-1185">Reference proteome</keyword>
<dbReference type="EMBL" id="RQTK01000136">
    <property type="protein sequence ID" value="RUS86519.1"/>
    <property type="molecule type" value="Genomic_DNA"/>
</dbReference>
<feature type="domain" description="ACB" evidence="3">
    <location>
        <begin position="1"/>
        <end position="63"/>
    </location>
</feature>
<evidence type="ECO:0000313" key="5">
    <source>
        <dbReference type="Proteomes" id="UP000271974"/>
    </source>
</evidence>
<feature type="compositionally biased region" description="Polar residues" evidence="2">
    <location>
        <begin position="398"/>
        <end position="408"/>
    </location>
</feature>
<evidence type="ECO:0000256" key="1">
    <source>
        <dbReference type="ARBA" id="ARBA00023121"/>
    </source>
</evidence>
<feature type="compositionally biased region" description="Acidic residues" evidence="2">
    <location>
        <begin position="250"/>
        <end position="266"/>
    </location>
</feature>
<feature type="compositionally biased region" description="Low complexity" evidence="2">
    <location>
        <begin position="210"/>
        <end position="221"/>
    </location>
</feature>
<dbReference type="Proteomes" id="UP000271974">
    <property type="component" value="Unassembled WGS sequence"/>
</dbReference>
<dbReference type="GO" id="GO:0005737">
    <property type="term" value="C:cytoplasm"/>
    <property type="evidence" value="ECO:0007669"/>
    <property type="project" value="TreeGrafter"/>
</dbReference>
<gene>
    <name evidence="4" type="ORF">EGW08_005711</name>
</gene>
<dbReference type="GO" id="GO:0000062">
    <property type="term" value="F:fatty-acyl-CoA binding"/>
    <property type="evidence" value="ECO:0007669"/>
    <property type="project" value="InterPro"/>
</dbReference>
<dbReference type="InterPro" id="IPR035984">
    <property type="entry name" value="Acyl-CoA-binding_sf"/>
</dbReference>
<dbReference type="GO" id="GO:0006631">
    <property type="term" value="P:fatty acid metabolic process"/>
    <property type="evidence" value="ECO:0007669"/>
    <property type="project" value="TreeGrafter"/>
</dbReference>
<feature type="compositionally biased region" description="Low complexity" evidence="2">
    <location>
        <begin position="234"/>
        <end position="249"/>
    </location>
</feature>
<dbReference type="Pfam" id="PF00887">
    <property type="entry name" value="ACBP"/>
    <property type="match status" value="1"/>
</dbReference>
<dbReference type="PANTHER" id="PTHR23310:SF77">
    <property type="entry name" value="LD25952P"/>
    <property type="match status" value="1"/>
</dbReference>
<keyword evidence="1" id="KW-0446">Lipid-binding</keyword>
<dbReference type="SUPFAM" id="SSF47027">
    <property type="entry name" value="Acyl-CoA binding protein"/>
    <property type="match status" value="1"/>
</dbReference>
<evidence type="ECO:0000256" key="2">
    <source>
        <dbReference type="SAM" id="MobiDB-lite"/>
    </source>
</evidence>
<feature type="region of interest" description="Disordered" evidence="2">
    <location>
        <begin position="430"/>
        <end position="486"/>
    </location>
</feature>
<sequence length="486" mass="53009">MLKFYSYFKQATEGPCTSAKPGFWDVVNRKKWEAWAKLGRMEAEEAMLLYVDELKKVSKHVRTVYYPPEIVETMPQTDDVSEFLQKLDNFYEMVEDSDNHNSLKVYDKESPHGDPDDHPFDCSFNGSPGIESEFEHSQGITKLLQQDICWWQNSRGLVKAHKANGDINHGERERKEVIHESLSIEHVIHTDRGRGENRTGEIPAYDPEGETNPPDTPGTPGTEEEWEEVEARASNSGSHSGQSGGSLSDSETENEEEFCDTSDEPVETIHPQEVSAVSTPTPTQIRTQPALLLNPVISASSSSLLTSATPTSMVKSVHFDEHHAVTAPMTSKRLAALQGSTPSRARGELSDSLLVNPSPQTGRLMDVTAVTAPMTSKRLAALQGSTPSRARGELSDSLLVNPSPQTGRLMDVTSSSLTEGCSEVVSVGNQTMEENSSDDVGVGRTGSKMDISVCRGGDGEEGDRDRMAQGSVGRFGRDGIPQGRGG</sequence>
<dbReference type="OrthoDB" id="71307at2759"/>
<dbReference type="Gene3D" id="1.20.80.10">
    <property type="match status" value="1"/>
</dbReference>
<organism evidence="4 5">
    <name type="scientific">Elysia chlorotica</name>
    <name type="common">Eastern emerald elysia</name>
    <name type="synonym">Sea slug</name>
    <dbReference type="NCBI Taxonomy" id="188477"/>
    <lineage>
        <taxon>Eukaryota</taxon>
        <taxon>Metazoa</taxon>
        <taxon>Spiralia</taxon>
        <taxon>Lophotrochozoa</taxon>
        <taxon>Mollusca</taxon>
        <taxon>Gastropoda</taxon>
        <taxon>Heterobranchia</taxon>
        <taxon>Euthyneura</taxon>
        <taxon>Panpulmonata</taxon>
        <taxon>Sacoglossa</taxon>
        <taxon>Placobranchoidea</taxon>
        <taxon>Plakobranchidae</taxon>
        <taxon>Elysia</taxon>
    </lineage>
</organism>
<feature type="region of interest" description="Disordered" evidence="2">
    <location>
        <begin position="187"/>
        <end position="267"/>
    </location>
</feature>
<proteinExistence type="predicted"/>
<reference evidence="4 5" key="1">
    <citation type="submission" date="2019-01" db="EMBL/GenBank/DDBJ databases">
        <title>A draft genome assembly of the solar-powered sea slug Elysia chlorotica.</title>
        <authorList>
            <person name="Cai H."/>
            <person name="Li Q."/>
            <person name="Fang X."/>
            <person name="Li J."/>
            <person name="Curtis N.E."/>
            <person name="Altenburger A."/>
            <person name="Shibata T."/>
            <person name="Feng M."/>
            <person name="Maeda T."/>
            <person name="Schwartz J.A."/>
            <person name="Shigenobu S."/>
            <person name="Lundholm N."/>
            <person name="Nishiyama T."/>
            <person name="Yang H."/>
            <person name="Hasebe M."/>
            <person name="Li S."/>
            <person name="Pierce S.K."/>
            <person name="Wang J."/>
        </authorList>
    </citation>
    <scope>NUCLEOTIDE SEQUENCE [LARGE SCALE GENOMIC DNA]</scope>
    <source>
        <strain evidence="4">EC2010</strain>
        <tissue evidence="4">Whole organism of an adult</tissue>
    </source>
</reference>
<evidence type="ECO:0000259" key="3">
    <source>
        <dbReference type="PROSITE" id="PS51228"/>
    </source>
</evidence>
<dbReference type="PANTHER" id="PTHR23310">
    <property type="entry name" value="ACYL-COA-BINDING PROTEIN, ACBP"/>
    <property type="match status" value="1"/>
</dbReference>
<protein>
    <recommendedName>
        <fullName evidence="3">ACB domain-containing protein</fullName>
    </recommendedName>
</protein>
<comment type="caution">
    <text evidence="4">The sequence shown here is derived from an EMBL/GenBank/DDBJ whole genome shotgun (WGS) entry which is preliminary data.</text>
</comment>
<dbReference type="PROSITE" id="PS51228">
    <property type="entry name" value="ACB_2"/>
    <property type="match status" value="1"/>
</dbReference>